<protein>
    <submittedName>
        <fullName evidence="1">Glycosyltransferase</fullName>
    </submittedName>
</protein>
<sequence>MKVLILSTFEHTGGAAIAANRLLNALNHNGVSATMLCRKNISRGPKALRKQSWSSIFERLTIWIAKGFSAKDLWTTDPALFGQDITATREFMEADIIHLHWINQGFLSLDTIRKITESGKRIVWTMHDEWPLESVWHYTEGVMPGAPFDKRVFAKKQDILARKNITFVTCSEWLARIARQKPLGKGQEIISIPNPIDTLLFRPATDRMKEREAFGLPKDKKIVLFVSQNVNDERKGIRYLDKAQQLLGDGIVTIAPGRDIPYISGAENMARLYACADAFVTPSLQDNLPNTVMEAMACGTPCVGFNVGGIPEMIDHKVNGYVAEYRNAADLAEGIRYVLCENNAESLGKAAREKVESCYSERSVAKKYINIYNRHA</sequence>
<organism evidence="1 2">
    <name type="scientific">Palleniella muris</name>
    <dbReference type="NCBI Taxonomy" id="3038145"/>
    <lineage>
        <taxon>Bacteria</taxon>
        <taxon>Pseudomonadati</taxon>
        <taxon>Bacteroidota</taxon>
        <taxon>Bacteroidia</taxon>
        <taxon>Bacteroidales</taxon>
        <taxon>Prevotellaceae</taxon>
        <taxon>Palleniella</taxon>
    </lineage>
</organism>
<gene>
    <name evidence="1" type="ORF">E5358_00100</name>
</gene>
<proteinExistence type="predicted"/>
<dbReference type="Proteomes" id="UP000308886">
    <property type="component" value="Unassembled WGS sequence"/>
</dbReference>
<reference evidence="1" key="1">
    <citation type="submission" date="2019-04" db="EMBL/GenBank/DDBJ databases">
        <title>Microbes associate with the intestines of laboratory mice.</title>
        <authorList>
            <person name="Navarre W."/>
            <person name="Wong E."/>
            <person name="Huang K."/>
            <person name="Tropini C."/>
            <person name="Ng K."/>
            <person name="Yu B."/>
        </authorList>
    </citation>
    <scope>NUCLEOTIDE SEQUENCE</scope>
    <source>
        <strain evidence="1">NM73_A23</strain>
    </source>
</reference>
<keyword evidence="2" id="KW-1185">Reference proteome</keyword>
<name>A0AC61QUW5_9BACT</name>
<comment type="caution">
    <text evidence="1">The sequence shown here is derived from an EMBL/GenBank/DDBJ whole genome shotgun (WGS) entry which is preliminary data.</text>
</comment>
<accession>A0AC61QUW5</accession>
<evidence type="ECO:0000313" key="1">
    <source>
        <dbReference type="EMBL" id="TGX84078.1"/>
    </source>
</evidence>
<dbReference type="EMBL" id="SRZC01000001">
    <property type="protein sequence ID" value="TGX84078.1"/>
    <property type="molecule type" value="Genomic_DNA"/>
</dbReference>
<evidence type="ECO:0000313" key="2">
    <source>
        <dbReference type="Proteomes" id="UP000308886"/>
    </source>
</evidence>